<reference evidence="1" key="1">
    <citation type="submission" date="2021-03" db="EMBL/GenBank/DDBJ databases">
        <title>Revisited historic fungal species revealed as producer of novel bioactive compounds through whole genome sequencing and comparative genomics.</title>
        <authorList>
            <person name="Vignolle G.A."/>
            <person name="Hochenegger N."/>
            <person name="Mach R.L."/>
            <person name="Mach-Aigner A.R."/>
            <person name="Javad Rahimi M."/>
            <person name="Salim K.A."/>
            <person name="Chan C.M."/>
            <person name="Lim L.B.L."/>
            <person name="Cai F."/>
            <person name="Druzhinina I.S."/>
            <person name="U'Ren J.M."/>
            <person name="Derntl C."/>
        </authorList>
    </citation>
    <scope>NUCLEOTIDE SEQUENCE</scope>
    <source>
        <strain evidence="1">TUCIM 5799</strain>
    </source>
</reference>
<keyword evidence="2" id="KW-1185">Reference proteome</keyword>
<dbReference type="OrthoDB" id="341259at2759"/>
<accession>A0A9Q0AUG2</accession>
<evidence type="ECO:0000313" key="1">
    <source>
        <dbReference type="EMBL" id="KAI1879146.1"/>
    </source>
</evidence>
<name>A0A9Q0AUG2_9PEZI</name>
<gene>
    <name evidence="1" type="ORF">JX265_002100</name>
</gene>
<organism evidence="1 2">
    <name type="scientific">Neoarthrinium moseri</name>
    <dbReference type="NCBI Taxonomy" id="1658444"/>
    <lineage>
        <taxon>Eukaryota</taxon>
        <taxon>Fungi</taxon>
        <taxon>Dikarya</taxon>
        <taxon>Ascomycota</taxon>
        <taxon>Pezizomycotina</taxon>
        <taxon>Sordariomycetes</taxon>
        <taxon>Xylariomycetidae</taxon>
        <taxon>Amphisphaeriales</taxon>
        <taxon>Apiosporaceae</taxon>
        <taxon>Neoarthrinium</taxon>
    </lineage>
</organism>
<sequence>MTDVVAAIERRIMSKAWTFEIDNGRNLADLIANECSGIIFDLAKHRDKWIQTQEIYEDAIGNLSLMKARDWSAGGGEDERYVINEEIELVDDIEVIRDELNMILTIFETQKAAVKGADMFHYFSVLVDGRLKDMDRLDQRA</sequence>
<proteinExistence type="predicted"/>
<protein>
    <submittedName>
        <fullName evidence="1">Uncharacterized protein</fullName>
    </submittedName>
</protein>
<comment type="caution">
    <text evidence="1">The sequence shown here is derived from an EMBL/GenBank/DDBJ whole genome shotgun (WGS) entry which is preliminary data.</text>
</comment>
<dbReference type="AlphaFoldDB" id="A0A9Q0AUG2"/>
<evidence type="ECO:0000313" key="2">
    <source>
        <dbReference type="Proteomes" id="UP000829685"/>
    </source>
</evidence>
<dbReference type="Proteomes" id="UP000829685">
    <property type="component" value="Unassembled WGS sequence"/>
</dbReference>
<dbReference type="EMBL" id="JAFIMR010000004">
    <property type="protein sequence ID" value="KAI1879146.1"/>
    <property type="molecule type" value="Genomic_DNA"/>
</dbReference>